<dbReference type="CDD" id="cd13397">
    <property type="entry name" value="ASKHA_NBD_actin_Arp-T1-3"/>
    <property type="match status" value="1"/>
</dbReference>
<dbReference type="Gene3D" id="3.90.640.10">
    <property type="entry name" value="Actin, Chain A, domain 4"/>
    <property type="match status" value="1"/>
</dbReference>
<sequence length="387" mass="44268">MEKEKEKEKENSNEIEKEIKTIVIDNGSGMIKAGFAGKDKPKTFFSSIIGRPRNSGDKIEKEEKEYYIGEEAQSKRDILSLNYPIERGIIKDWNDMEKIWNYTFENELEVKPEECPIFISEAPLNPKSNKEKMAQIMFETFNVPAFYVENSAVLSIYASGKYTGVVVDIGDGVTSVVPIYEGYVFLPAIQRMDFAGRDLTEYLMRILKEKGNSFKTNNEREIVREIKEEFGYVAMDFNEEMNTKSNLIEKDYELPDGELIKIGNERFICSEILFQPSLLEIGHEPIHKMIYNSILASDIFCRKDFFGNIILSGGSTMFPGIAERIEKEVTQLAPPNTKINTIADSFRLDAVWIGGSILASISTFQNKWITKEEYEESGVSIVHRKCF</sequence>
<dbReference type="InterPro" id="IPR004001">
    <property type="entry name" value="Actin_CS"/>
</dbReference>
<dbReference type="InterPro" id="IPR043129">
    <property type="entry name" value="ATPase_NBD"/>
</dbReference>
<gene>
    <name evidence="2" type="ORF">M0811_02575</name>
</gene>
<dbReference type="Pfam" id="PF00022">
    <property type="entry name" value="Actin"/>
    <property type="match status" value="1"/>
</dbReference>
<dbReference type="Gene3D" id="3.30.420.40">
    <property type="match status" value="2"/>
</dbReference>
<dbReference type="PROSITE" id="PS00432">
    <property type="entry name" value="ACTINS_2"/>
    <property type="match status" value="1"/>
</dbReference>
<accession>A0A9Q0L956</accession>
<dbReference type="PRINTS" id="PR00190">
    <property type="entry name" value="ACTIN"/>
</dbReference>
<dbReference type="InterPro" id="IPR004000">
    <property type="entry name" value="Actin"/>
</dbReference>
<keyword evidence="3" id="KW-1185">Reference proteome</keyword>
<evidence type="ECO:0000313" key="2">
    <source>
        <dbReference type="EMBL" id="KAJ5068632.1"/>
    </source>
</evidence>
<dbReference type="PROSITE" id="PS00406">
    <property type="entry name" value="ACTINS_1"/>
    <property type="match status" value="1"/>
</dbReference>
<dbReference type="FunFam" id="3.90.640.10:FF:000007">
    <property type="entry name" value="Actin like 7B"/>
    <property type="match status" value="1"/>
</dbReference>
<dbReference type="FunFam" id="3.30.420.40:FF:000002">
    <property type="entry name" value="Muscle actin"/>
    <property type="match status" value="1"/>
</dbReference>
<dbReference type="SUPFAM" id="SSF53067">
    <property type="entry name" value="Actin-like ATPase domain"/>
    <property type="match status" value="2"/>
</dbReference>
<name>A0A9Q0L956_ANAIG</name>
<dbReference type="EMBL" id="JAPDFW010000114">
    <property type="protein sequence ID" value="KAJ5068632.1"/>
    <property type="molecule type" value="Genomic_DNA"/>
</dbReference>
<evidence type="ECO:0000313" key="3">
    <source>
        <dbReference type="Proteomes" id="UP001149090"/>
    </source>
</evidence>
<reference evidence="2" key="1">
    <citation type="submission" date="2022-10" db="EMBL/GenBank/DDBJ databases">
        <title>Novel sulphate-reducing endosymbionts in the free-living metamonad Anaeramoeba.</title>
        <authorList>
            <person name="Jerlstrom-Hultqvist J."/>
            <person name="Cepicka I."/>
            <person name="Gallot-Lavallee L."/>
            <person name="Salas-Leiva D."/>
            <person name="Curtis B.A."/>
            <person name="Zahonova K."/>
            <person name="Pipaliya S."/>
            <person name="Dacks J."/>
            <person name="Roger A.J."/>
        </authorList>
    </citation>
    <scope>NUCLEOTIDE SEQUENCE</scope>
    <source>
        <strain evidence="2">BMAN</strain>
    </source>
</reference>
<proteinExistence type="inferred from homology"/>
<dbReference type="PANTHER" id="PTHR11937">
    <property type="entry name" value="ACTIN"/>
    <property type="match status" value="1"/>
</dbReference>
<dbReference type="AlphaFoldDB" id="A0A9Q0L956"/>
<evidence type="ECO:0000256" key="1">
    <source>
        <dbReference type="RuleBase" id="RU000487"/>
    </source>
</evidence>
<comment type="similarity">
    <text evidence="1">Belongs to the actin family.</text>
</comment>
<dbReference type="Proteomes" id="UP001149090">
    <property type="component" value="Unassembled WGS sequence"/>
</dbReference>
<organism evidence="2 3">
    <name type="scientific">Anaeramoeba ignava</name>
    <name type="common">Anaerobic marine amoeba</name>
    <dbReference type="NCBI Taxonomy" id="1746090"/>
    <lineage>
        <taxon>Eukaryota</taxon>
        <taxon>Metamonada</taxon>
        <taxon>Anaeramoebidae</taxon>
        <taxon>Anaeramoeba</taxon>
    </lineage>
</organism>
<protein>
    <submittedName>
        <fullName evidence="2">Actin-10-related</fullName>
    </submittedName>
</protein>
<dbReference type="FunFam" id="3.30.420.40:FF:000058">
    <property type="entry name" value="Putative actin-related protein 5"/>
    <property type="match status" value="1"/>
</dbReference>
<comment type="caution">
    <text evidence="2">The sequence shown here is derived from an EMBL/GenBank/DDBJ whole genome shotgun (WGS) entry which is preliminary data.</text>
</comment>
<dbReference type="SMART" id="SM00268">
    <property type="entry name" value="ACTIN"/>
    <property type="match status" value="1"/>
</dbReference>